<accession>A0AAE4JU99</accession>
<name>A0AAE4JU99_MORMO</name>
<organism evidence="1 2">
    <name type="scientific">Morganella morganii</name>
    <name type="common">Proteus morganii</name>
    <dbReference type="NCBI Taxonomy" id="582"/>
    <lineage>
        <taxon>Bacteria</taxon>
        <taxon>Pseudomonadati</taxon>
        <taxon>Pseudomonadota</taxon>
        <taxon>Gammaproteobacteria</taxon>
        <taxon>Enterobacterales</taxon>
        <taxon>Morganellaceae</taxon>
        <taxon>Morganella</taxon>
    </lineage>
</organism>
<dbReference type="Proteomes" id="UP001182247">
    <property type="component" value="Unassembled WGS sequence"/>
</dbReference>
<evidence type="ECO:0000313" key="1">
    <source>
        <dbReference type="EMBL" id="MDS0900552.1"/>
    </source>
</evidence>
<dbReference type="RefSeq" id="WP_036413623.1">
    <property type="nucleotide sequence ID" value="NZ_CP026046.1"/>
</dbReference>
<reference evidence="1" key="1">
    <citation type="submission" date="2023-02" db="EMBL/GenBank/DDBJ databases">
        <title>Detection, antimicrobial susceptibility and genomic characterization of NDM-producing species of Morganellaceae, Yersiniaceae, and Enterobacteriaceae other than Klebsiella.</title>
        <authorList>
            <person name="Camargo C.H."/>
            <person name="Sacchi C.T."/>
            <person name="Campos K.R."/>
        </authorList>
    </citation>
    <scope>NUCLEOTIDE SEQUENCE</scope>
    <source>
        <strain evidence="1">1189_21</strain>
    </source>
</reference>
<dbReference type="EMBL" id="JAPKIY010000085">
    <property type="protein sequence ID" value="MDS0900552.1"/>
    <property type="molecule type" value="Genomic_DNA"/>
</dbReference>
<protein>
    <submittedName>
        <fullName evidence="1">Uncharacterized protein</fullName>
    </submittedName>
</protein>
<gene>
    <name evidence="1" type="ORF">OSC06_21695</name>
</gene>
<evidence type="ECO:0000313" key="2">
    <source>
        <dbReference type="Proteomes" id="UP001182247"/>
    </source>
</evidence>
<proteinExistence type="predicted"/>
<comment type="caution">
    <text evidence="1">The sequence shown here is derived from an EMBL/GenBank/DDBJ whole genome shotgun (WGS) entry which is preliminary data.</text>
</comment>
<sequence>MKKLTVSIGSLGSAAAGDYVSFNIWQGKRLLVSDKIAGKHSGTFHREYDVDYTQGEPLRIESNAPAGCSVGVNVTPSDDVVADTDASAVFNGVLRIKDNQIFIRETFIDTAWLNGVTPNFTFVAHSITPDSDTVTAYVDVKDSMLPLMSIFSLQVTMERNDELSLGQYESAAIRQAKALIIAIAKEAAL</sequence>
<dbReference type="AlphaFoldDB" id="A0AAE4JU99"/>